<evidence type="ECO:0000256" key="5">
    <source>
        <dbReference type="ARBA" id="ARBA00022989"/>
    </source>
</evidence>
<dbReference type="PANTHER" id="PTHR12677">
    <property type="entry name" value="GOLGI APPARATUS MEMBRANE PROTEIN TVP38-RELATED"/>
    <property type="match status" value="1"/>
</dbReference>
<feature type="transmembrane region" description="Helical" evidence="7">
    <location>
        <begin position="113"/>
        <end position="138"/>
    </location>
</feature>
<dbReference type="STRING" id="1235794.C811_01601"/>
<keyword evidence="3 7" id="KW-1003">Cell membrane</keyword>
<dbReference type="HOGENOM" id="CLU_038944_5_0_11"/>
<evidence type="ECO:0000313" key="10">
    <source>
        <dbReference type="Proteomes" id="UP000014204"/>
    </source>
</evidence>
<feature type="domain" description="VTT" evidence="8">
    <location>
        <begin position="101"/>
        <end position="217"/>
    </location>
</feature>
<keyword evidence="4 7" id="KW-0812">Transmembrane</keyword>
<evidence type="ECO:0000256" key="6">
    <source>
        <dbReference type="ARBA" id="ARBA00023136"/>
    </source>
</evidence>
<name>R9L600_9ACTN</name>
<sequence length="264" mass="29015">MNTHDNKSPKSERLQKLEAKAHQEKSVAGHEMPAANIFKFAGLIAFFVIMIVVCVAVWPMIHELFEPGGVDRVTSDIRNAGPWGFLILLAIQFLQIVVAFIPGEVVQVAAGMIYGPWVGALIIWLGCIISSSFIFVLVHKLGAPFVQAMVPEKYMGKFREWETSEKFNVIVFILFLIPGLPKDVFTYVTPLTHMSMRSFVLISNFARIPGIVLSTYAASGLVSGNIMESVAIFAVTAVVAVVALIVYSRMTKKPSAPKDSTPKE</sequence>
<accession>R9L600</accession>
<evidence type="ECO:0000256" key="3">
    <source>
        <dbReference type="ARBA" id="ARBA00022475"/>
    </source>
</evidence>
<dbReference type="GeneID" id="82191063"/>
<comment type="caution">
    <text evidence="9">The sequence shown here is derived from an EMBL/GenBank/DDBJ whole genome shotgun (WGS) entry which is preliminary data.</text>
</comment>
<feature type="transmembrane region" description="Helical" evidence="7">
    <location>
        <begin position="40"/>
        <end position="61"/>
    </location>
</feature>
<dbReference type="EMBL" id="ASSY01000008">
    <property type="protein sequence ID" value="EOS51182.1"/>
    <property type="molecule type" value="Genomic_DNA"/>
</dbReference>
<evidence type="ECO:0000256" key="4">
    <source>
        <dbReference type="ARBA" id="ARBA00022692"/>
    </source>
</evidence>
<reference evidence="9 10" key="1">
    <citation type="submission" date="2013-04" db="EMBL/GenBank/DDBJ databases">
        <title>The Genome Sequence of Enterorhabdus caecimuris B7.</title>
        <authorList>
            <consortium name="The Broad Institute Genomics Platform"/>
            <consortium name="The Broad Institute Genome Sequencing Center for Infectious Disease"/>
            <person name="Earl A."/>
            <person name="Xavier R."/>
            <person name="Elson C."/>
            <person name="Duck W."/>
            <person name="Walker B."/>
            <person name="Young S."/>
            <person name="Zeng Q."/>
            <person name="Gargeya S."/>
            <person name="Fitzgerald M."/>
            <person name="Haas B."/>
            <person name="Abouelleil A."/>
            <person name="Allen A.W."/>
            <person name="Alvarado L."/>
            <person name="Arachchi H.M."/>
            <person name="Berlin A.M."/>
            <person name="Chapman S.B."/>
            <person name="Gainer-Dewar J."/>
            <person name="Goldberg J."/>
            <person name="Griggs A."/>
            <person name="Gujja S."/>
            <person name="Hansen M."/>
            <person name="Howarth C."/>
            <person name="Imamovic A."/>
            <person name="Ireland A."/>
            <person name="Larimer J."/>
            <person name="McCowan C."/>
            <person name="Murphy C."/>
            <person name="Pearson M."/>
            <person name="Poon T.W."/>
            <person name="Priest M."/>
            <person name="Roberts A."/>
            <person name="Saif S."/>
            <person name="Shea T."/>
            <person name="Sisk P."/>
            <person name="Sykes S."/>
            <person name="Wortman J."/>
            <person name="Nusbaum C."/>
            <person name="Birren B."/>
        </authorList>
    </citation>
    <scope>NUCLEOTIDE SEQUENCE [LARGE SCALE GENOMIC DNA]</scope>
    <source>
        <strain evidence="9 10">B7</strain>
    </source>
</reference>
<gene>
    <name evidence="9" type="ORF">C811_01601</name>
</gene>
<comment type="subcellular location">
    <subcellularLocation>
        <location evidence="1 7">Cell membrane</location>
        <topology evidence="1 7">Multi-pass membrane protein</topology>
    </subcellularLocation>
</comment>
<feature type="transmembrane region" description="Helical" evidence="7">
    <location>
        <begin position="230"/>
        <end position="248"/>
    </location>
</feature>
<keyword evidence="10" id="KW-1185">Reference proteome</keyword>
<dbReference type="InterPro" id="IPR032816">
    <property type="entry name" value="VTT_dom"/>
</dbReference>
<dbReference type="PATRIC" id="fig|1235794.3.peg.1584"/>
<protein>
    <recommendedName>
        <fullName evidence="7">TVP38/TMEM64 family membrane protein</fullName>
    </recommendedName>
</protein>
<feature type="transmembrane region" description="Helical" evidence="7">
    <location>
        <begin position="167"/>
        <end position="187"/>
    </location>
</feature>
<evidence type="ECO:0000256" key="1">
    <source>
        <dbReference type="ARBA" id="ARBA00004651"/>
    </source>
</evidence>
<evidence type="ECO:0000313" key="9">
    <source>
        <dbReference type="EMBL" id="EOS51182.1"/>
    </source>
</evidence>
<evidence type="ECO:0000256" key="2">
    <source>
        <dbReference type="ARBA" id="ARBA00008640"/>
    </source>
</evidence>
<dbReference type="PANTHER" id="PTHR12677:SF59">
    <property type="entry name" value="GOLGI APPARATUS MEMBRANE PROTEIN TVP38-RELATED"/>
    <property type="match status" value="1"/>
</dbReference>
<evidence type="ECO:0000256" key="7">
    <source>
        <dbReference type="RuleBase" id="RU366058"/>
    </source>
</evidence>
<keyword evidence="5 7" id="KW-1133">Transmembrane helix</keyword>
<comment type="similarity">
    <text evidence="2 7">Belongs to the TVP38/TMEM64 family.</text>
</comment>
<dbReference type="RefSeq" id="WP_016309799.1">
    <property type="nucleotide sequence ID" value="NZ_KE159646.1"/>
</dbReference>
<dbReference type="eggNOG" id="COG0398">
    <property type="taxonomic scope" value="Bacteria"/>
</dbReference>
<keyword evidence="6 7" id="KW-0472">Membrane</keyword>
<dbReference type="InterPro" id="IPR015414">
    <property type="entry name" value="TMEM64"/>
</dbReference>
<organism evidence="9 10">
    <name type="scientific">Adlercreutzia caecimuris B7</name>
    <dbReference type="NCBI Taxonomy" id="1235794"/>
    <lineage>
        <taxon>Bacteria</taxon>
        <taxon>Bacillati</taxon>
        <taxon>Actinomycetota</taxon>
        <taxon>Coriobacteriia</taxon>
        <taxon>Eggerthellales</taxon>
        <taxon>Eggerthellaceae</taxon>
        <taxon>Adlercreutzia</taxon>
    </lineage>
</organism>
<dbReference type="Proteomes" id="UP000014204">
    <property type="component" value="Unassembled WGS sequence"/>
</dbReference>
<evidence type="ECO:0000259" key="8">
    <source>
        <dbReference type="Pfam" id="PF09335"/>
    </source>
</evidence>
<dbReference type="Pfam" id="PF09335">
    <property type="entry name" value="VTT_dom"/>
    <property type="match status" value="1"/>
</dbReference>
<feature type="transmembrane region" description="Helical" evidence="7">
    <location>
        <begin position="81"/>
        <end position="101"/>
    </location>
</feature>
<dbReference type="OrthoDB" id="3173541at2"/>
<dbReference type="AlphaFoldDB" id="R9L600"/>
<proteinExistence type="inferred from homology"/>
<dbReference type="GO" id="GO:0005886">
    <property type="term" value="C:plasma membrane"/>
    <property type="evidence" value="ECO:0007669"/>
    <property type="project" value="UniProtKB-SubCell"/>
</dbReference>